<comment type="subunit">
    <text evidence="16">Homopentamer. Forms homooligomers. Interacts with MFM1.</text>
</comment>
<evidence type="ECO:0000256" key="13">
    <source>
        <dbReference type="ARBA" id="ARBA00038721"/>
    </source>
</evidence>
<keyword evidence="4 19" id="KW-0812">Transmembrane</keyword>
<evidence type="ECO:0000256" key="14">
    <source>
        <dbReference type="ARBA" id="ARBA00043036"/>
    </source>
</evidence>
<keyword evidence="6" id="KW-0460">Magnesium</keyword>
<comment type="subunit">
    <text evidence="13">Forms homooligomers. Interacts with MRS2.</text>
</comment>
<dbReference type="Pfam" id="PF22099">
    <property type="entry name" value="MRS2-like"/>
    <property type="match status" value="2"/>
</dbReference>
<evidence type="ECO:0000256" key="10">
    <source>
        <dbReference type="ARBA" id="ARBA00023128"/>
    </source>
</evidence>
<sequence>MNKRFYSSGGRDKGPSRDKIEKNDKIKLGSTDSSSSSKAEYAPEISSPSKNQETPLLNKDEIKRTNEEINEITGGAKKERNDINDYIHSNENNQILTSKVLRPLLSSNSSYISCTIFDESGNVTAVSEKFPKMNFLNDNGLFPRDLRKIDSSNVDVAPTIAVRSNGILINLLHIKAIIKSNTVMVFDISSNDNSAKLGLFMYDLESKLRTKIIHGANSSGQSYEFRALESILINVMAVLEAELKDHSKLCGGILTDLEHQLDREKLRDLLVYSKALTTFYQKALLIRNALDELLDNDEDLEAMYLTENEEFRKKLLSKENVLIKSMNGEYSENMKGNYNGPHATKGSGNNLGHDNIISHPNLINSTEHVSSINSVNSSNLYYQGNPNISKEKKKHLNLITIFDNNSELDTGEIEMLLESYYKQCDEIVQQSETLINDIKSTEEIVNIILDANRNSLMVYELKITIYTLGITVATTLPAFYGMNLKNFIEESTIAFGIVVGFSILSGLSIILFCFRKLSFVQKMTRMVRNPITSIDEKINRLKIDLDEMKNRNVKEAAENLSKDSNLLENQIKLSNLSEISKLTGFKNEKKLEELHNLSYSSVESNDNRSNNSASSSASASARVSASKAAKAEAKISASLKARKRKLSNPFTNFKFHWWNARKANKHIDPQQRDMVWKWLKNSK</sequence>
<feature type="coiled-coil region" evidence="17">
    <location>
        <begin position="531"/>
        <end position="570"/>
    </location>
</feature>
<organism evidence="20 21">
    <name type="scientific">Candida boidinii</name>
    <name type="common">Yeast</name>
    <dbReference type="NCBI Taxonomy" id="5477"/>
    <lineage>
        <taxon>Eukaryota</taxon>
        <taxon>Fungi</taxon>
        <taxon>Dikarya</taxon>
        <taxon>Ascomycota</taxon>
        <taxon>Saccharomycotina</taxon>
        <taxon>Pichiomycetes</taxon>
        <taxon>Pichiales</taxon>
        <taxon>Pichiaceae</taxon>
        <taxon>Ogataea</taxon>
        <taxon>Ogataea/Candida clade</taxon>
    </lineage>
</organism>
<keyword evidence="5" id="KW-0999">Mitochondrion inner membrane</keyword>
<comment type="subcellular location">
    <subcellularLocation>
        <location evidence="1">Mitochondrion inner membrane</location>
        <topology evidence="1">Multi-pass membrane protein</topology>
    </subcellularLocation>
</comment>
<comment type="function">
    <text evidence="15">High-conductance magnesium-selective channel that mediates the influx of magnesium into the mitochondrial matrix. Essential for the splicing of mRNA group II introns in mitochondria by affecting mitochondrial magnesium concentrations, which are critical for group II intron splicing. It also suppresses a variety of mitochondrial intron mutations and its absence may disturb the assembly of mitochondrial membrane complexes.</text>
</comment>
<keyword evidence="10" id="KW-0496">Mitochondrion</keyword>
<comment type="caution">
    <text evidence="20">The sequence shown here is derived from an EMBL/GenBank/DDBJ whole genome shotgun (WGS) entry which is preliminary data.</text>
</comment>
<dbReference type="GO" id="GO:0005743">
    <property type="term" value="C:mitochondrial inner membrane"/>
    <property type="evidence" value="ECO:0007669"/>
    <property type="project" value="UniProtKB-SubCell"/>
</dbReference>
<dbReference type="Gene3D" id="1.20.58.340">
    <property type="entry name" value="Magnesium transport protein CorA, transmembrane region"/>
    <property type="match status" value="1"/>
</dbReference>
<feature type="transmembrane region" description="Helical" evidence="19">
    <location>
        <begin position="493"/>
        <end position="514"/>
    </location>
</feature>
<dbReference type="Gene3D" id="2.40.128.330">
    <property type="match status" value="1"/>
</dbReference>
<evidence type="ECO:0000313" key="21">
    <source>
        <dbReference type="Proteomes" id="UP001165120"/>
    </source>
</evidence>
<feature type="transmembrane region" description="Helical" evidence="19">
    <location>
        <begin position="463"/>
        <end position="481"/>
    </location>
</feature>
<dbReference type="Proteomes" id="UP001165120">
    <property type="component" value="Unassembled WGS sequence"/>
</dbReference>
<comment type="similarity">
    <text evidence="2">Belongs to the CorA metal ion transporter (MIT) (TC 1.A.35) family.</text>
</comment>
<keyword evidence="9" id="KW-0406">Ion transport</keyword>
<feature type="region of interest" description="Disordered" evidence="18">
    <location>
        <begin position="1"/>
        <end position="58"/>
    </location>
</feature>
<evidence type="ECO:0000256" key="6">
    <source>
        <dbReference type="ARBA" id="ARBA00022842"/>
    </source>
</evidence>
<keyword evidence="17" id="KW-0175">Coiled coil</keyword>
<accession>A0A9W6SZX7</accession>
<evidence type="ECO:0000256" key="18">
    <source>
        <dbReference type="SAM" id="MobiDB-lite"/>
    </source>
</evidence>
<evidence type="ECO:0000256" key="17">
    <source>
        <dbReference type="SAM" id="Coils"/>
    </source>
</evidence>
<protein>
    <recommendedName>
        <fullName evidence="14">RNA-splicing protein MRS2</fullName>
    </recommendedName>
</protein>
<evidence type="ECO:0000256" key="19">
    <source>
        <dbReference type="SAM" id="Phobius"/>
    </source>
</evidence>
<evidence type="ECO:0000256" key="8">
    <source>
        <dbReference type="ARBA" id="ARBA00022989"/>
    </source>
</evidence>
<dbReference type="PANTHER" id="PTHR13890">
    <property type="entry name" value="RNA SPLICING PROTEIN MRS2, MITOCHONDRIAL"/>
    <property type="match status" value="1"/>
</dbReference>
<keyword evidence="7" id="KW-0809">Transit peptide</keyword>
<evidence type="ECO:0000256" key="7">
    <source>
        <dbReference type="ARBA" id="ARBA00022946"/>
    </source>
</evidence>
<evidence type="ECO:0000256" key="15">
    <source>
        <dbReference type="ARBA" id="ARBA00046105"/>
    </source>
</evidence>
<dbReference type="AlphaFoldDB" id="A0A9W6SZX7"/>
<dbReference type="FunFam" id="2.40.128.330:FF:000002">
    <property type="entry name" value="Inner membrane magnesium transporter mrs2"/>
    <property type="match status" value="1"/>
</dbReference>
<dbReference type="InterPro" id="IPR039204">
    <property type="entry name" value="MRS2-like"/>
</dbReference>
<evidence type="ECO:0000256" key="1">
    <source>
        <dbReference type="ARBA" id="ARBA00004448"/>
    </source>
</evidence>
<dbReference type="GO" id="GO:0045016">
    <property type="term" value="P:mitochondrial magnesium ion transmembrane transport"/>
    <property type="evidence" value="ECO:0007669"/>
    <property type="project" value="TreeGrafter"/>
</dbReference>
<evidence type="ECO:0000256" key="4">
    <source>
        <dbReference type="ARBA" id="ARBA00022692"/>
    </source>
</evidence>
<proteinExistence type="inferred from homology"/>
<keyword evidence="11 19" id="KW-0472">Membrane</keyword>
<dbReference type="PANTHER" id="PTHR13890:SF27">
    <property type="entry name" value="MAGNESIUM TRANSPORTER MRS2, MITOCHONDRIAL"/>
    <property type="match status" value="1"/>
</dbReference>
<evidence type="ECO:0000313" key="20">
    <source>
        <dbReference type="EMBL" id="GME71577.1"/>
    </source>
</evidence>
<comment type="function">
    <text evidence="12">Mitochondrial inner membrane magnesium transporter required for mitochondrial magnesium homeostasis. Modulates the conductance of the MRS2 channel. Involved in the splicing of mRNA group II introns in mitochondria by affecting mitochondrial magnesium concentrations, which are critical for group II intron splicing.</text>
</comment>
<evidence type="ECO:0000256" key="2">
    <source>
        <dbReference type="ARBA" id="ARBA00009765"/>
    </source>
</evidence>
<evidence type="ECO:0000256" key="11">
    <source>
        <dbReference type="ARBA" id="ARBA00023136"/>
    </source>
</evidence>
<gene>
    <name evidence="20" type="ORF">Cboi02_000326900</name>
</gene>
<evidence type="ECO:0000256" key="5">
    <source>
        <dbReference type="ARBA" id="ARBA00022792"/>
    </source>
</evidence>
<reference evidence="20" key="1">
    <citation type="submission" date="2023-04" db="EMBL/GenBank/DDBJ databases">
        <title>Candida boidinii NBRC 10035.</title>
        <authorList>
            <person name="Ichikawa N."/>
            <person name="Sato H."/>
            <person name="Tonouchi N."/>
        </authorList>
    </citation>
    <scope>NUCLEOTIDE SEQUENCE</scope>
    <source>
        <strain evidence="20">NBRC 10035</strain>
    </source>
</reference>
<dbReference type="GO" id="GO:0015095">
    <property type="term" value="F:magnesium ion transmembrane transporter activity"/>
    <property type="evidence" value="ECO:0007669"/>
    <property type="project" value="TreeGrafter"/>
</dbReference>
<name>A0A9W6SZX7_CANBO</name>
<dbReference type="CDD" id="cd12823">
    <property type="entry name" value="Mrs2_Mfm1p-like"/>
    <property type="match status" value="1"/>
</dbReference>
<keyword evidence="3" id="KW-0813">Transport</keyword>
<feature type="compositionally biased region" description="Basic and acidic residues" evidence="18">
    <location>
        <begin position="10"/>
        <end position="27"/>
    </location>
</feature>
<dbReference type="EMBL" id="BSXN01001099">
    <property type="protein sequence ID" value="GME71577.1"/>
    <property type="molecule type" value="Genomic_DNA"/>
</dbReference>
<feature type="compositionally biased region" description="Polar residues" evidence="18">
    <location>
        <begin position="46"/>
        <end position="55"/>
    </location>
</feature>
<evidence type="ECO:0000256" key="12">
    <source>
        <dbReference type="ARBA" id="ARBA00037564"/>
    </source>
</evidence>
<keyword evidence="8 19" id="KW-1133">Transmembrane helix</keyword>
<evidence type="ECO:0000256" key="3">
    <source>
        <dbReference type="ARBA" id="ARBA00022448"/>
    </source>
</evidence>
<evidence type="ECO:0000256" key="9">
    <source>
        <dbReference type="ARBA" id="ARBA00023065"/>
    </source>
</evidence>
<evidence type="ECO:0000256" key="16">
    <source>
        <dbReference type="ARBA" id="ARBA00046701"/>
    </source>
</evidence>
<keyword evidence="21" id="KW-1185">Reference proteome</keyword>